<reference evidence="10" key="1">
    <citation type="submission" date="2013-03" db="EMBL/GenBank/DDBJ databases">
        <title>The Genome Sequence of Anopheles epiroticus epiroticus2.</title>
        <authorList>
            <consortium name="The Broad Institute Genomics Platform"/>
            <person name="Neafsey D.E."/>
            <person name="Howell P."/>
            <person name="Walker B."/>
            <person name="Young S.K."/>
            <person name="Zeng Q."/>
            <person name="Gargeya S."/>
            <person name="Fitzgerald M."/>
            <person name="Haas B."/>
            <person name="Abouelleil A."/>
            <person name="Allen A.W."/>
            <person name="Alvarado L."/>
            <person name="Arachchi H.M."/>
            <person name="Berlin A.M."/>
            <person name="Chapman S.B."/>
            <person name="Gainer-Dewar J."/>
            <person name="Goldberg J."/>
            <person name="Griggs A."/>
            <person name="Gujja S."/>
            <person name="Hansen M."/>
            <person name="Howarth C."/>
            <person name="Imamovic A."/>
            <person name="Ireland A."/>
            <person name="Larimer J."/>
            <person name="McCowan C."/>
            <person name="Murphy C."/>
            <person name="Pearson M."/>
            <person name="Poon T.W."/>
            <person name="Priest M."/>
            <person name="Roberts A."/>
            <person name="Saif S."/>
            <person name="Shea T."/>
            <person name="Sisk P."/>
            <person name="Sykes S."/>
            <person name="Wortman J."/>
            <person name="Nusbaum C."/>
            <person name="Birren B."/>
        </authorList>
    </citation>
    <scope>NUCLEOTIDE SEQUENCE [LARGE SCALE GENOMIC DNA]</scope>
    <source>
        <strain evidence="10">Epiroticus2</strain>
    </source>
</reference>
<accession>A0A182P5M7</accession>
<keyword evidence="10" id="KW-1185">Reference proteome</keyword>
<evidence type="ECO:0000256" key="6">
    <source>
        <dbReference type="ARBA" id="ARBA00023170"/>
    </source>
</evidence>
<reference evidence="9" key="2">
    <citation type="submission" date="2020-05" db="UniProtKB">
        <authorList>
            <consortium name="EnsemblMetazoa"/>
        </authorList>
    </citation>
    <scope>IDENTIFICATION</scope>
    <source>
        <strain evidence="9">Epiroticus2</strain>
    </source>
</reference>
<dbReference type="STRING" id="199890.A0A182P5M7"/>
<evidence type="ECO:0008006" key="11">
    <source>
        <dbReference type="Google" id="ProtNLM"/>
    </source>
</evidence>
<organism evidence="9 10">
    <name type="scientific">Anopheles epiroticus</name>
    <dbReference type="NCBI Taxonomy" id="199890"/>
    <lineage>
        <taxon>Eukaryota</taxon>
        <taxon>Metazoa</taxon>
        <taxon>Ecdysozoa</taxon>
        <taxon>Arthropoda</taxon>
        <taxon>Hexapoda</taxon>
        <taxon>Insecta</taxon>
        <taxon>Pterygota</taxon>
        <taxon>Neoptera</taxon>
        <taxon>Endopterygota</taxon>
        <taxon>Diptera</taxon>
        <taxon>Nematocera</taxon>
        <taxon>Culicoidea</taxon>
        <taxon>Culicidae</taxon>
        <taxon>Anophelinae</taxon>
        <taxon>Anopheles</taxon>
    </lineage>
</organism>
<keyword evidence="2" id="KW-1003">Cell membrane</keyword>
<evidence type="ECO:0000313" key="10">
    <source>
        <dbReference type="Proteomes" id="UP000075885"/>
    </source>
</evidence>
<sequence length="314" mass="35580">MAVQYERVLFDLLKWQHRKTVYVFHCFNQKHGSCGLISSCHKTENFLRLLNFVLSALIHALHSVRKSRPESMSFLNVATFREPTFMASLQSVHVSVGFMADLNCEGIEGVLQALSIGSWSNTSGLTIWDKRCLYERRQNLLGMQQSGIIKGTEDEHWVTLVQTQMEKTSGSLYYDTAEGIGLIQSGRTAFLCDISRAYLMIQSHFADEEQCAVQEIPLIGKRSTHLALSKDSPLKELIRVTVHKLAGNGLMQYERKLCYANKPRCAENEVKMPEVNLDQVSSVLAMLLCAMVSSIAVLLLEITVSKVWPRRRRH</sequence>
<protein>
    <recommendedName>
        <fullName evidence="11">Ionotropic glutamate receptor C-terminal domain-containing protein</fullName>
    </recommendedName>
</protein>
<evidence type="ECO:0000256" key="2">
    <source>
        <dbReference type="ARBA" id="ARBA00022475"/>
    </source>
</evidence>
<evidence type="ECO:0000256" key="5">
    <source>
        <dbReference type="ARBA" id="ARBA00023136"/>
    </source>
</evidence>
<evidence type="ECO:0000256" key="7">
    <source>
        <dbReference type="ARBA" id="ARBA00023180"/>
    </source>
</evidence>
<keyword evidence="3 8" id="KW-0812">Transmembrane</keyword>
<proteinExistence type="predicted"/>
<dbReference type="GO" id="GO:0005886">
    <property type="term" value="C:plasma membrane"/>
    <property type="evidence" value="ECO:0007669"/>
    <property type="project" value="UniProtKB-SubCell"/>
</dbReference>
<dbReference type="PANTHER" id="PTHR42643:SF33">
    <property type="entry name" value="GLUTAMATE RECEPTOR 2-LIKE PROTEIN"/>
    <property type="match status" value="1"/>
</dbReference>
<evidence type="ECO:0000256" key="1">
    <source>
        <dbReference type="ARBA" id="ARBA00004651"/>
    </source>
</evidence>
<evidence type="ECO:0000256" key="3">
    <source>
        <dbReference type="ARBA" id="ARBA00022692"/>
    </source>
</evidence>
<evidence type="ECO:0000256" key="4">
    <source>
        <dbReference type="ARBA" id="ARBA00022989"/>
    </source>
</evidence>
<keyword evidence="6" id="KW-0675">Receptor</keyword>
<comment type="subcellular location">
    <subcellularLocation>
        <location evidence="1">Cell membrane</location>
        <topology evidence="1">Multi-pass membrane protein</topology>
    </subcellularLocation>
</comment>
<dbReference type="Proteomes" id="UP000075885">
    <property type="component" value="Unassembled WGS sequence"/>
</dbReference>
<keyword evidence="7" id="KW-0325">Glycoprotein</keyword>
<dbReference type="EnsemblMetazoa" id="AEPI002217-RA">
    <property type="protein sequence ID" value="AEPI002217-PA"/>
    <property type="gene ID" value="AEPI002217"/>
</dbReference>
<keyword evidence="4 8" id="KW-1133">Transmembrane helix</keyword>
<feature type="transmembrane region" description="Helical" evidence="8">
    <location>
        <begin position="283"/>
        <end position="304"/>
    </location>
</feature>
<evidence type="ECO:0000256" key="8">
    <source>
        <dbReference type="SAM" id="Phobius"/>
    </source>
</evidence>
<dbReference type="SUPFAM" id="SSF53850">
    <property type="entry name" value="Periplasmic binding protein-like II"/>
    <property type="match status" value="1"/>
</dbReference>
<keyword evidence="5 8" id="KW-0472">Membrane</keyword>
<name>A0A182P5M7_9DIPT</name>
<dbReference type="InterPro" id="IPR052192">
    <property type="entry name" value="Insect_Ionotropic_Sensory_Rcpt"/>
</dbReference>
<dbReference type="AlphaFoldDB" id="A0A182P5M7"/>
<dbReference type="PANTHER" id="PTHR42643">
    <property type="entry name" value="IONOTROPIC RECEPTOR 20A-RELATED"/>
    <property type="match status" value="1"/>
</dbReference>
<dbReference type="VEuPathDB" id="VectorBase:AEPI002217"/>
<evidence type="ECO:0000313" key="9">
    <source>
        <dbReference type="EnsemblMetazoa" id="AEPI002217-PA"/>
    </source>
</evidence>